<evidence type="ECO:0000256" key="1">
    <source>
        <dbReference type="SAM" id="MobiDB-lite"/>
    </source>
</evidence>
<sequence>MDGKLVATVGGGSGGGGGDGGGSCGSDSLGEQIMRINPAGDEDGSNGRGGGTPPPPFPCASGSLMSGCKGGIGPSGRPKQCLRVEEEKQDGADFCQSSSQYTTSSGQRHWKHTSTSPVNVTIPPHR</sequence>
<dbReference type="EMBL" id="BNCQ01000066">
    <property type="protein sequence ID" value="GIM15524.1"/>
    <property type="molecule type" value="Genomic_DNA"/>
</dbReference>
<feature type="compositionally biased region" description="Low complexity" evidence="1">
    <location>
        <begin position="96"/>
        <end position="105"/>
    </location>
</feature>
<dbReference type="AlphaFoldDB" id="A0A8J4LZA7"/>
<reference evidence="2" key="1">
    <citation type="journal article" date="2021" name="Proc. Natl. Acad. Sci. U.S.A.">
        <title>Three genomes in the algal genus Volvox reveal the fate of a haploid sex-determining region after a transition to homothallism.</title>
        <authorList>
            <person name="Yamamoto K."/>
            <person name="Hamaji T."/>
            <person name="Kawai-Toyooka H."/>
            <person name="Matsuzaki R."/>
            <person name="Takahashi F."/>
            <person name="Nishimura Y."/>
            <person name="Kawachi M."/>
            <person name="Noguchi H."/>
            <person name="Minakuchi Y."/>
            <person name="Umen J.G."/>
            <person name="Toyoda A."/>
            <person name="Nozaki H."/>
        </authorList>
    </citation>
    <scope>NUCLEOTIDE SEQUENCE</scope>
    <source>
        <strain evidence="2">NIES-3785</strain>
    </source>
</reference>
<organism evidence="2 3">
    <name type="scientific">Volvox reticuliferus</name>
    <dbReference type="NCBI Taxonomy" id="1737510"/>
    <lineage>
        <taxon>Eukaryota</taxon>
        <taxon>Viridiplantae</taxon>
        <taxon>Chlorophyta</taxon>
        <taxon>core chlorophytes</taxon>
        <taxon>Chlorophyceae</taxon>
        <taxon>CS clade</taxon>
        <taxon>Chlamydomonadales</taxon>
        <taxon>Volvocaceae</taxon>
        <taxon>Volvox</taxon>
    </lineage>
</organism>
<comment type="caution">
    <text evidence="2">The sequence shown here is derived from an EMBL/GenBank/DDBJ whole genome shotgun (WGS) entry which is preliminary data.</text>
</comment>
<evidence type="ECO:0000313" key="3">
    <source>
        <dbReference type="Proteomes" id="UP000722791"/>
    </source>
</evidence>
<name>A0A8J4LZA7_9CHLO</name>
<gene>
    <name evidence="2" type="ORF">Vretimale_18300</name>
</gene>
<accession>A0A8J4LZA7</accession>
<protein>
    <submittedName>
        <fullName evidence="2">Uncharacterized protein</fullName>
    </submittedName>
</protein>
<dbReference type="Proteomes" id="UP000722791">
    <property type="component" value="Unassembled WGS sequence"/>
</dbReference>
<feature type="region of interest" description="Disordered" evidence="1">
    <location>
        <begin position="1"/>
        <end position="63"/>
    </location>
</feature>
<proteinExistence type="predicted"/>
<feature type="region of interest" description="Disordered" evidence="1">
    <location>
        <begin position="96"/>
        <end position="126"/>
    </location>
</feature>
<feature type="compositionally biased region" description="Gly residues" evidence="1">
    <location>
        <begin position="9"/>
        <end position="24"/>
    </location>
</feature>
<evidence type="ECO:0000313" key="2">
    <source>
        <dbReference type="EMBL" id="GIM15524.1"/>
    </source>
</evidence>